<dbReference type="InterPro" id="IPR013520">
    <property type="entry name" value="Ribonucl_H"/>
</dbReference>
<dbReference type="InterPro" id="IPR024530">
    <property type="entry name" value="QSregVF_b"/>
</dbReference>
<reference evidence="2" key="1">
    <citation type="submission" date="2020-05" db="EMBL/GenBank/DDBJ databases">
        <authorList>
            <person name="Chiriac C."/>
            <person name="Salcher M."/>
            <person name="Ghai R."/>
            <person name="Kavagutti S V."/>
        </authorList>
    </citation>
    <scope>NUCLEOTIDE SEQUENCE</scope>
</reference>
<dbReference type="PANTHER" id="PTHR46246">
    <property type="entry name" value="GUANOSINE-3',5'-BIS(DIPHOSPHATE) 3'-PYROPHOSPHOHYDROLASE MESH1"/>
    <property type="match status" value="1"/>
</dbReference>
<dbReference type="InterPro" id="IPR052194">
    <property type="entry name" value="MESH1"/>
</dbReference>
<accession>A0A6J6UI76</accession>
<sequence length="375" mass="41850">MVKDAPTLDDFITVQHADKFRNSNVLVVAHNAKFDYPMFAPYCAHATQLCTMNLGRKFYPAAPSYKLGVLAKICGVHKVPTHRALDDVETSFALLQHFATANSLSISELIELEQAVDPDAVMPFGKHKGTKIVDLPKDYAIWLINTLDKDDWVVRQLRNTPDLYIGIRTEAEMTEKLMPNWQPTDIFLDAFKVAAEKHKDGVRKGTTIPYISHLLAVSALVIEFGGTEVQAGAALLHDVIEDTDLKDTFFLAALVGPEIVKIVVACTDAFEDPKPPWRERKEKYIVHLQEMIAEPVTNAALLVALADKVHNAETTANMVLLEGLTAKQIFINPPFNAGVDEQKWWYTSLVAEFSKSTVAPKLVERLDRAVKVIFK</sequence>
<proteinExistence type="predicted"/>
<organism evidence="2">
    <name type="scientific">freshwater metagenome</name>
    <dbReference type="NCBI Taxonomy" id="449393"/>
    <lineage>
        <taxon>unclassified sequences</taxon>
        <taxon>metagenomes</taxon>
        <taxon>ecological metagenomes</taxon>
    </lineage>
</organism>
<protein>
    <submittedName>
        <fullName evidence="2">Unannotated protein</fullName>
    </submittedName>
</protein>
<name>A0A6J6UI76_9ZZZZ</name>
<dbReference type="SUPFAM" id="SSF109604">
    <property type="entry name" value="HD-domain/PDEase-like"/>
    <property type="match status" value="1"/>
</dbReference>
<dbReference type="CDD" id="cd06127">
    <property type="entry name" value="DEDDh"/>
    <property type="match status" value="1"/>
</dbReference>
<evidence type="ECO:0000313" key="2">
    <source>
        <dbReference type="EMBL" id="CAB4758237.1"/>
    </source>
</evidence>
<dbReference type="EMBL" id="CAEZZK010000083">
    <property type="protein sequence ID" value="CAB4758237.1"/>
    <property type="molecule type" value="Genomic_DNA"/>
</dbReference>
<dbReference type="InterPro" id="IPR036397">
    <property type="entry name" value="RNaseH_sf"/>
</dbReference>
<dbReference type="Gene3D" id="3.30.420.10">
    <property type="entry name" value="Ribonuclease H-like superfamily/Ribonuclease H"/>
    <property type="match status" value="1"/>
</dbReference>
<dbReference type="SUPFAM" id="SSF53098">
    <property type="entry name" value="Ribonuclease H-like"/>
    <property type="match status" value="1"/>
</dbReference>
<dbReference type="Pfam" id="PF00929">
    <property type="entry name" value="RNase_T"/>
    <property type="match status" value="1"/>
</dbReference>
<dbReference type="Pfam" id="PF13328">
    <property type="entry name" value="HD_4"/>
    <property type="match status" value="1"/>
</dbReference>
<dbReference type="Gene3D" id="1.10.3210.10">
    <property type="entry name" value="Hypothetical protein af1432"/>
    <property type="match status" value="1"/>
</dbReference>
<dbReference type="InterPro" id="IPR012337">
    <property type="entry name" value="RNaseH-like_sf"/>
</dbReference>
<dbReference type="AlphaFoldDB" id="A0A6J6UI76"/>
<feature type="domain" description="Exonuclease" evidence="1">
    <location>
        <begin position="1"/>
        <end position="94"/>
    </location>
</feature>
<dbReference type="GO" id="GO:0008893">
    <property type="term" value="F:guanosine-3',5'-bis(diphosphate) 3'-diphosphatase activity"/>
    <property type="evidence" value="ECO:0007669"/>
    <property type="project" value="TreeGrafter"/>
</dbReference>
<gene>
    <name evidence="2" type="ORF">UFOPK2855_00525</name>
</gene>
<dbReference type="Pfam" id="PF12843">
    <property type="entry name" value="QSregVF_b"/>
    <property type="match status" value="1"/>
</dbReference>
<dbReference type="PANTHER" id="PTHR46246:SF1">
    <property type="entry name" value="GUANOSINE-3',5'-BIS(DIPHOSPHATE) 3'-PYROPHOSPHOHYDROLASE MESH1"/>
    <property type="match status" value="1"/>
</dbReference>
<dbReference type="GO" id="GO:0003676">
    <property type="term" value="F:nucleic acid binding"/>
    <property type="evidence" value="ECO:0007669"/>
    <property type="project" value="InterPro"/>
</dbReference>
<evidence type="ECO:0000259" key="1">
    <source>
        <dbReference type="Pfam" id="PF00929"/>
    </source>
</evidence>